<keyword evidence="2" id="KW-0732">Signal</keyword>
<accession>A0ABD1ECA8</accession>
<evidence type="ECO:0008006" key="5">
    <source>
        <dbReference type="Google" id="ProtNLM"/>
    </source>
</evidence>
<gene>
    <name evidence="3" type="ORF">ABEB36_012553</name>
</gene>
<feature type="signal peptide" evidence="2">
    <location>
        <begin position="1"/>
        <end position="25"/>
    </location>
</feature>
<reference evidence="3 4" key="1">
    <citation type="submission" date="2024-05" db="EMBL/GenBank/DDBJ databases">
        <title>Genetic variation in Jamaican populations of the coffee berry borer (Hypothenemus hampei).</title>
        <authorList>
            <person name="Errbii M."/>
            <person name="Myrie A."/>
        </authorList>
    </citation>
    <scope>NUCLEOTIDE SEQUENCE [LARGE SCALE GENOMIC DNA]</scope>
    <source>
        <strain evidence="3">JA-Hopewell-2020-01-JO</strain>
        <tissue evidence="3">Whole body</tissue>
    </source>
</reference>
<dbReference type="PANTHER" id="PTHR23199">
    <property type="entry name" value="NEUROTROPHIN 1-RELATED"/>
    <property type="match status" value="1"/>
</dbReference>
<dbReference type="AlphaFoldDB" id="A0ABD1ECA8"/>
<organism evidence="3 4">
    <name type="scientific">Hypothenemus hampei</name>
    <name type="common">Coffee berry borer</name>
    <dbReference type="NCBI Taxonomy" id="57062"/>
    <lineage>
        <taxon>Eukaryota</taxon>
        <taxon>Metazoa</taxon>
        <taxon>Ecdysozoa</taxon>
        <taxon>Arthropoda</taxon>
        <taxon>Hexapoda</taxon>
        <taxon>Insecta</taxon>
        <taxon>Pterygota</taxon>
        <taxon>Neoptera</taxon>
        <taxon>Endopterygota</taxon>
        <taxon>Coleoptera</taxon>
        <taxon>Polyphaga</taxon>
        <taxon>Cucujiformia</taxon>
        <taxon>Curculionidae</taxon>
        <taxon>Scolytinae</taxon>
        <taxon>Hypothenemus</taxon>
    </lineage>
</organism>
<evidence type="ECO:0000313" key="3">
    <source>
        <dbReference type="EMBL" id="KAL1492055.1"/>
    </source>
</evidence>
<dbReference type="Gene3D" id="2.10.90.10">
    <property type="entry name" value="Cystine-knot cytokines"/>
    <property type="match status" value="1"/>
</dbReference>
<feature type="chain" id="PRO_5044818858" description="Spaetzle domain-containing protein" evidence="2">
    <location>
        <begin position="26"/>
        <end position="248"/>
    </location>
</feature>
<dbReference type="PANTHER" id="PTHR23199:SF12">
    <property type="entry name" value="NEUROTROPHIN 1-RELATED"/>
    <property type="match status" value="1"/>
</dbReference>
<evidence type="ECO:0000313" key="4">
    <source>
        <dbReference type="Proteomes" id="UP001566132"/>
    </source>
</evidence>
<name>A0ABD1ECA8_HYPHA</name>
<dbReference type="InterPro" id="IPR052444">
    <property type="entry name" value="Spz/Toll_ligand-like"/>
</dbReference>
<feature type="region of interest" description="Disordered" evidence="1">
    <location>
        <begin position="213"/>
        <end position="248"/>
    </location>
</feature>
<keyword evidence="4" id="KW-1185">Reference proteome</keyword>
<evidence type="ECO:0000256" key="2">
    <source>
        <dbReference type="SAM" id="SignalP"/>
    </source>
</evidence>
<dbReference type="EMBL" id="JBDJPC010000009">
    <property type="protein sequence ID" value="KAL1492055.1"/>
    <property type="molecule type" value="Genomic_DNA"/>
</dbReference>
<feature type="compositionally biased region" description="Basic residues" evidence="1">
    <location>
        <begin position="216"/>
        <end position="229"/>
    </location>
</feature>
<sequence>MLIALWIQALVALLGLAANFQQVNCEEHFNDSVHDIFRRNHRGNRHRHSDKKEQFFHNRYYPYSHDIPLKFEPGEKLKLSENKLLVEYEFTKMLNSTTGVDCCPSVLEMIEPEGGRNDQGIFVELYKSDNYRQRFYELSCHEDVVNKPCRFMDKKIHAHSRCVQMYSYTYALVKDTPDHRNKNLPMFPGSGNYSYTLDYISVRSGCSCEVKPNPSWKKKKHKSNRRKRPVIISDEELVMPPGNERYKR</sequence>
<comment type="caution">
    <text evidence="3">The sequence shown here is derived from an EMBL/GenBank/DDBJ whole genome shotgun (WGS) entry which is preliminary data.</text>
</comment>
<evidence type="ECO:0000256" key="1">
    <source>
        <dbReference type="SAM" id="MobiDB-lite"/>
    </source>
</evidence>
<protein>
    <recommendedName>
        <fullName evidence="5">Spaetzle domain-containing protein</fullName>
    </recommendedName>
</protein>
<dbReference type="Proteomes" id="UP001566132">
    <property type="component" value="Unassembled WGS sequence"/>
</dbReference>
<dbReference type="SUPFAM" id="SSF57501">
    <property type="entry name" value="Cystine-knot cytokines"/>
    <property type="match status" value="1"/>
</dbReference>
<proteinExistence type="predicted"/>
<dbReference type="InterPro" id="IPR029034">
    <property type="entry name" value="Cystine-knot_cytokine"/>
</dbReference>